<evidence type="ECO:0000313" key="2">
    <source>
        <dbReference type="EMBL" id="EPY16787.1"/>
    </source>
</evidence>
<keyword evidence="1" id="KW-1133">Transmembrane helix</keyword>
<dbReference type="Proteomes" id="UP000015354">
    <property type="component" value="Unassembled WGS sequence"/>
</dbReference>
<reference evidence="2 3" key="1">
    <citation type="journal article" date="2013" name="PLoS ONE">
        <title>Predicting the Proteins of Angomonas deanei, Strigomonas culicis and Their Respective Endosymbionts Reveals New Aspects of the Trypanosomatidae Family.</title>
        <authorList>
            <person name="Motta M.C."/>
            <person name="Martins A.C."/>
            <person name="de Souza S.S."/>
            <person name="Catta-Preta C.M."/>
            <person name="Silva R."/>
            <person name="Klein C.C."/>
            <person name="de Almeida L.G."/>
            <person name="de Lima Cunha O."/>
            <person name="Ciapina L.P."/>
            <person name="Brocchi M."/>
            <person name="Colabardini A.C."/>
            <person name="de Araujo Lima B."/>
            <person name="Machado C.R."/>
            <person name="de Almeida Soares C.M."/>
            <person name="Probst C.M."/>
            <person name="de Menezes C.B."/>
            <person name="Thompson C.E."/>
            <person name="Bartholomeu D.C."/>
            <person name="Gradia D.F."/>
            <person name="Pavoni D.P."/>
            <person name="Grisard E.C."/>
            <person name="Fantinatti-Garboggini F."/>
            <person name="Marchini F.K."/>
            <person name="Rodrigues-Luiz G.F."/>
            <person name="Wagner G."/>
            <person name="Goldman G.H."/>
            <person name="Fietto J.L."/>
            <person name="Elias M.C."/>
            <person name="Goldman M.H."/>
            <person name="Sagot M.F."/>
            <person name="Pereira M."/>
            <person name="Stoco P.H."/>
            <person name="de Mendonca-Neto R.P."/>
            <person name="Teixeira S.M."/>
            <person name="Maciel T.E."/>
            <person name="de Oliveira Mendes T.A."/>
            <person name="Urmenyi T.P."/>
            <person name="de Souza W."/>
            <person name="Schenkman S."/>
            <person name="de Vasconcelos A.T."/>
        </authorList>
    </citation>
    <scope>NUCLEOTIDE SEQUENCE [LARGE SCALE GENOMIC DNA]</scope>
</reference>
<protein>
    <submittedName>
        <fullName evidence="2">Uncharacterized protein</fullName>
    </submittedName>
</protein>
<feature type="transmembrane region" description="Helical" evidence="1">
    <location>
        <begin position="31"/>
        <end position="48"/>
    </location>
</feature>
<evidence type="ECO:0000313" key="3">
    <source>
        <dbReference type="Proteomes" id="UP000015354"/>
    </source>
</evidence>
<feature type="transmembrane region" description="Helical" evidence="1">
    <location>
        <begin position="60"/>
        <end position="83"/>
    </location>
</feature>
<evidence type="ECO:0000256" key="1">
    <source>
        <dbReference type="SAM" id="Phobius"/>
    </source>
</evidence>
<organism evidence="2 3">
    <name type="scientific">Strigomonas culicis</name>
    <dbReference type="NCBI Taxonomy" id="28005"/>
    <lineage>
        <taxon>Eukaryota</taxon>
        <taxon>Discoba</taxon>
        <taxon>Euglenozoa</taxon>
        <taxon>Kinetoplastea</taxon>
        <taxon>Metakinetoplastina</taxon>
        <taxon>Trypanosomatida</taxon>
        <taxon>Trypanosomatidae</taxon>
        <taxon>Strigomonadinae</taxon>
        <taxon>Strigomonas</taxon>
    </lineage>
</organism>
<accession>S9TFD6</accession>
<name>S9TFD6_9TRYP</name>
<comment type="caution">
    <text evidence="2">The sequence shown here is derived from an EMBL/GenBank/DDBJ whole genome shotgun (WGS) entry which is preliminary data.</text>
</comment>
<dbReference type="AlphaFoldDB" id="S9TFD6"/>
<keyword evidence="3" id="KW-1185">Reference proteome</keyword>
<keyword evidence="1" id="KW-0472">Membrane</keyword>
<keyword evidence="1" id="KW-0812">Transmembrane</keyword>
<proteinExistence type="predicted"/>
<dbReference type="EMBL" id="ATMH01010890">
    <property type="protein sequence ID" value="EPY16787.1"/>
    <property type="molecule type" value="Genomic_DNA"/>
</dbReference>
<sequence length="107" mass="12693">MSLSKTFFPFFLWSLFFSLFFQPCWSFGHFVRVYSFFFFVLLLHSLLSSQLKKKKKGTNACVKCGFFIHSLLFPFSSLSVYMYEMIKMYLPFSPRPSLFPSSFAFSF</sequence>
<gene>
    <name evidence="2" type="ORF">STCU_10989</name>
</gene>